<dbReference type="Gene3D" id="3.10.490.10">
    <property type="entry name" value="Gamma-glutamyl cyclotransferase-like"/>
    <property type="match status" value="1"/>
</dbReference>
<evidence type="ECO:0000313" key="2">
    <source>
        <dbReference type="Proteomes" id="UP001281614"/>
    </source>
</evidence>
<name>A0AAD9YU60_COLKA</name>
<keyword evidence="2" id="KW-1185">Reference proteome</keyword>
<sequence length="226" mass="26054">MPPGATRNNNNNDNKSIPQAGEMRCLPIFLSSHPKPRETPEPIFIYGPLCFKPALANILRRDSGGGLKDGQLRSARVPGYTCRVMYGFEGFAAIAKENQTMDGFIFQPATPSQRCRIDNEFRREEFQMIKVTPMLRKENPNNASKNVDEIDMYFWQGSLLFDRPWKIDSLIGMTWDCTRPWTGHPAFFLMVQQMNQERDGTETEEGRHLLDLAFPSERPLIFHFYN</sequence>
<proteinExistence type="predicted"/>
<dbReference type="Proteomes" id="UP001281614">
    <property type="component" value="Unassembled WGS sequence"/>
</dbReference>
<evidence type="ECO:0000313" key="1">
    <source>
        <dbReference type="EMBL" id="KAK2779654.1"/>
    </source>
</evidence>
<dbReference type="AlphaFoldDB" id="A0AAD9YU60"/>
<organism evidence="1 2">
    <name type="scientific">Colletotrichum kahawae</name>
    <name type="common">Coffee berry disease fungus</name>
    <dbReference type="NCBI Taxonomy" id="34407"/>
    <lineage>
        <taxon>Eukaryota</taxon>
        <taxon>Fungi</taxon>
        <taxon>Dikarya</taxon>
        <taxon>Ascomycota</taxon>
        <taxon>Pezizomycotina</taxon>
        <taxon>Sordariomycetes</taxon>
        <taxon>Hypocreomycetidae</taxon>
        <taxon>Glomerellales</taxon>
        <taxon>Glomerellaceae</taxon>
        <taxon>Colletotrichum</taxon>
        <taxon>Colletotrichum gloeosporioides species complex</taxon>
    </lineage>
</organism>
<protein>
    <submittedName>
        <fullName evidence="1">Cytochrome P450</fullName>
    </submittedName>
</protein>
<gene>
    <name evidence="1" type="ORF">CKAH01_03002</name>
</gene>
<dbReference type="EMBL" id="VYYT01000002">
    <property type="protein sequence ID" value="KAK2779654.1"/>
    <property type="molecule type" value="Genomic_DNA"/>
</dbReference>
<comment type="caution">
    <text evidence="1">The sequence shown here is derived from an EMBL/GenBank/DDBJ whole genome shotgun (WGS) entry which is preliminary data.</text>
</comment>
<reference evidence="1" key="1">
    <citation type="submission" date="2023-02" db="EMBL/GenBank/DDBJ databases">
        <title>Colletotrichum kahawae CIFC_Que2 genome sequencing and assembly.</title>
        <authorList>
            <person name="Baroncelli R."/>
        </authorList>
    </citation>
    <scope>NUCLEOTIDE SEQUENCE</scope>
    <source>
        <strain evidence="1">CIFC_Que2</strain>
    </source>
</reference>
<accession>A0AAD9YU60</accession>